<evidence type="ECO:0000313" key="3">
    <source>
        <dbReference type="Proteomes" id="UP000199167"/>
    </source>
</evidence>
<dbReference type="Gene3D" id="1.10.101.10">
    <property type="entry name" value="PGBD-like superfamily/PGBD"/>
    <property type="match status" value="2"/>
</dbReference>
<dbReference type="EMBL" id="FOIZ01000001">
    <property type="protein sequence ID" value="SEV92296.1"/>
    <property type="molecule type" value="Genomic_DNA"/>
</dbReference>
<feature type="domain" description="Peptidoglycan binding-like" evidence="1">
    <location>
        <begin position="21"/>
        <end position="58"/>
    </location>
</feature>
<name>A0A1I0MU96_9RHOB</name>
<gene>
    <name evidence="2" type="ORF">SAMN04488515_0246</name>
</gene>
<dbReference type="InterPro" id="IPR036365">
    <property type="entry name" value="PGBD-like_sf"/>
</dbReference>
<dbReference type="InterPro" id="IPR036366">
    <property type="entry name" value="PGBDSf"/>
</dbReference>
<evidence type="ECO:0000259" key="1">
    <source>
        <dbReference type="Pfam" id="PF01471"/>
    </source>
</evidence>
<proteinExistence type="predicted"/>
<dbReference type="AlphaFoldDB" id="A0A1I0MU96"/>
<dbReference type="Pfam" id="PF01471">
    <property type="entry name" value="PG_binding_1"/>
    <property type="match status" value="2"/>
</dbReference>
<dbReference type="OrthoDB" id="1523598at2"/>
<dbReference type="InterPro" id="IPR002477">
    <property type="entry name" value="Peptidoglycan-bd-like"/>
</dbReference>
<dbReference type="GO" id="GO:0016787">
    <property type="term" value="F:hydrolase activity"/>
    <property type="evidence" value="ECO:0007669"/>
    <property type="project" value="UniProtKB-KW"/>
</dbReference>
<keyword evidence="2" id="KW-0378">Hydrolase</keyword>
<dbReference type="RefSeq" id="WP_089989281.1">
    <property type="nucleotide sequence ID" value="NZ_FOIZ01000001.1"/>
</dbReference>
<sequence>MSILKRGMKGAPVKRLQEKLGLSIDGDFGPATEKALKAYQEKNDLVADGIAGPDTFTVIGLPELILLRQGSRGEAVKLLQMDLGIDADGKFGPGTKKAVQAFQEKNGLNADGIAGPNTLSKMLLFAGMMTPATVKLAEVQPDEEHFEAEPMPEVKGAEPVKGETVTIAETSEEKSVWGKVTGWFS</sequence>
<keyword evidence="3" id="KW-1185">Reference proteome</keyword>
<reference evidence="2 3" key="1">
    <citation type="submission" date="2016-10" db="EMBL/GenBank/DDBJ databases">
        <authorList>
            <person name="de Groot N.N."/>
        </authorList>
    </citation>
    <scope>NUCLEOTIDE SEQUENCE [LARGE SCALE GENOMIC DNA]</scope>
    <source>
        <strain evidence="2 3">DSM 17925</strain>
    </source>
</reference>
<dbReference type="STRING" id="364200.SAMN04488515_0246"/>
<dbReference type="Proteomes" id="UP000199167">
    <property type="component" value="Unassembled WGS sequence"/>
</dbReference>
<feature type="domain" description="Peptidoglycan binding-like" evidence="1">
    <location>
        <begin position="85"/>
        <end position="122"/>
    </location>
</feature>
<organism evidence="2 3">
    <name type="scientific">Cognatiyoonia koreensis</name>
    <dbReference type="NCBI Taxonomy" id="364200"/>
    <lineage>
        <taxon>Bacteria</taxon>
        <taxon>Pseudomonadati</taxon>
        <taxon>Pseudomonadota</taxon>
        <taxon>Alphaproteobacteria</taxon>
        <taxon>Rhodobacterales</taxon>
        <taxon>Paracoccaceae</taxon>
        <taxon>Cognatiyoonia</taxon>
    </lineage>
</organism>
<evidence type="ECO:0000313" key="2">
    <source>
        <dbReference type="EMBL" id="SEV92296.1"/>
    </source>
</evidence>
<protein>
    <submittedName>
        <fullName evidence="2">Peptidoglycan-binding (PGRP) domain of peptidoglycan hydrolases-containing protein</fullName>
    </submittedName>
</protein>
<accession>A0A1I0MU96</accession>
<dbReference type="SUPFAM" id="SSF47090">
    <property type="entry name" value="PGBD-like"/>
    <property type="match status" value="2"/>
</dbReference>